<organism evidence="9 11">
    <name type="scientific">Devosia limi DSM 17137</name>
    <dbReference type="NCBI Taxonomy" id="1121477"/>
    <lineage>
        <taxon>Bacteria</taxon>
        <taxon>Pseudomonadati</taxon>
        <taxon>Pseudomonadota</taxon>
        <taxon>Alphaproteobacteria</taxon>
        <taxon>Hyphomicrobiales</taxon>
        <taxon>Devosiaceae</taxon>
        <taxon>Devosia</taxon>
    </lineage>
</organism>
<evidence type="ECO:0000313" key="10">
    <source>
        <dbReference type="EMBL" id="SHF85074.1"/>
    </source>
</evidence>
<dbReference type="InterPro" id="IPR035906">
    <property type="entry name" value="MetI-like_sf"/>
</dbReference>
<feature type="transmembrane region" description="Helical" evidence="7">
    <location>
        <begin position="206"/>
        <end position="226"/>
    </location>
</feature>
<dbReference type="Gene3D" id="1.10.3720.10">
    <property type="entry name" value="MetI-like"/>
    <property type="match status" value="1"/>
</dbReference>
<feature type="transmembrane region" description="Helical" evidence="7">
    <location>
        <begin position="272"/>
        <end position="294"/>
    </location>
</feature>
<evidence type="ECO:0000313" key="11">
    <source>
        <dbReference type="Proteomes" id="UP000033608"/>
    </source>
</evidence>
<feature type="transmembrane region" description="Helical" evidence="7">
    <location>
        <begin position="164"/>
        <end position="186"/>
    </location>
</feature>
<evidence type="ECO:0000256" key="2">
    <source>
        <dbReference type="ARBA" id="ARBA00022448"/>
    </source>
</evidence>
<keyword evidence="3" id="KW-1003">Cell membrane</keyword>
<evidence type="ECO:0000259" key="8">
    <source>
        <dbReference type="PROSITE" id="PS50928"/>
    </source>
</evidence>
<sequence length="302" mass="33516">MLTPATTRKDRYDRQEVLWGYLLIGPTLLGISLFALWPLVQSVYLSFTSWGVFGQVQWVGGENYARLLADPEVYATLRNTIILAVTSVVGSVLIATLLAVLLNVGVRGTSVYRVLLFLPVVTMPAASAMVWKWLYNSDFGLLNSMLANFGIIGPAWITDKAFALWSVAIVCIWNEIGISMIILLAGLQGVPRSLHEAAHLDGAGPVATFFYVTLPLLTPTLFFVTVTSIISAFQMFDIIYLMIGPEGYALESTQTLIFLFYEQGFIHGSKGYAAAIVLLLFLIIALVTAFQFWLQKRWVHYE</sequence>
<dbReference type="EMBL" id="LAJF01000041">
    <property type="protein sequence ID" value="KKB86097.1"/>
    <property type="molecule type" value="Genomic_DNA"/>
</dbReference>
<keyword evidence="10" id="KW-0762">Sugar transport</keyword>
<dbReference type="Proteomes" id="UP000033608">
    <property type="component" value="Unassembled WGS sequence"/>
</dbReference>
<evidence type="ECO:0000313" key="12">
    <source>
        <dbReference type="Proteomes" id="UP000184533"/>
    </source>
</evidence>
<dbReference type="AlphaFoldDB" id="A0A0F5LWT8"/>
<keyword evidence="5 7" id="KW-1133">Transmembrane helix</keyword>
<dbReference type="PANTHER" id="PTHR30193">
    <property type="entry name" value="ABC TRANSPORTER PERMEASE PROTEIN"/>
    <property type="match status" value="1"/>
</dbReference>
<feature type="transmembrane region" description="Helical" evidence="7">
    <location>
        <begin position="140"/>
        <end position="157"/>
    </location>
</feature>
<dbReference type="OrthoDB" id="7939379at2"/>
<evidence type="ECO:0000256" key="1">
    <source>
        <dbReference type="ARBA" id="ARBA00004651"/>
    </source>
</evidence>
<dbReference type="CDD" id="cd06261">
    <property type="entry name" value="TM_PBP2"/>
    <property type="match status" value="1"/>
</dbReference>
<dbReference type="GO" id="GO:0055085">
    <property type="term" value="P:transmembrane transport"/>
    <property type="evidence" value="ECO:0007669"/>
    <property type="project" value="InterPro"/>
</dbReference>
<dbReference type="PATRIC" id="fig|1121477.3.peg.1918"/>
<feature type="transmembrane region" description="Helical" evidence="7">
    <location>
        <begin position="18"/>
        <end position="40"/>
    </location>
</feature>
<dbReference type="PANTHER" id="PTHR30193:SF37">
    <property type="entry name" value="INNER MEMBRANE ABC TRANSPORTER PERMEASE PROTEIN YCJO"/>
    <property type="match status" value="1"/>
</dbReference>
<evidence type="ECO:0000256" key="4">
    <source>
        <dbReference type="ARBA" id="ARBA00022692"/>
    </source>
</evidence>
<dbReference type="InterPro" id="IPR051393">
    <property type="entry name" value="ABC_transporter_permease"/>
</dbReference>
<proteinExistence type="inferred from homology"/>
<evidence type="ECO:0000256" key="6">
    <source>
        <dbReference type="ARBA" id="ARBA00023136"/>
    </source>
</evidence>
<keyword evidence="4 7" id="KW-0812">Transmembrane</keyword>
<reference evidence="10 12" key="2">
    <citation type="submission" date="2016-11" db="EMBL/GenBank/DDBJ databases">
        <authorList>
            <person name="Jaros S."/>
            <person name="Januszkiewicz K."/>
            <person name="Wedrychowicz H."/>
        </authorList>
    </citation>
    <scope>NUCLEOTIDE SEQUENCE [LARGE SCALE GENOMIC DNA]</scope>
    <source>
        <strain evidence="10 12">DSM 17137</strain>
    </source>
</reference>
<keyword evidence="2 7" id="KW-0813">Transport</keyword>
<feature type="transmembrane region" description="Helical" evidence="7">
    <location>
        <begin position="81"/>
        <end position="102"/>
    </location>
</feature>
<protein>
    <submittedName>
        <fullName evidence="10">Multiple sugar transport system permease protein</fullName>
    </submittedName>
    <submittedName>
        <fullName evidence="9">Sugar ABC transporter permease</fullName>
    </submittedName>
</protein>
<gene>
    <name evidence="10" type="ORF">SAMN02745223_03713</name>
    <name evidence="9" type="ORF">VW29_04240</name>
</gene>
<dbReference type="Proteomes" id="UP000184533">
    <property type="component" value="Unassembled WGS sequence"/>
</dbReference>
<comment type="similarity">
    <text evidence="7">Belongs to the binding-protein-dependent transport system permease family.</text>
</comment>
<dbReference type="RefSeq" id="WP_046134051.1">
    <property type="nucleotide sequence ID" value="NZ_FQVC01000015.1"/>
</dbReference>
<evidence type="ECO:0000313" key="9">
    <source>
        <dbReference type="EMBL" id="KKB86097.1"/>
    </source>
</evidence>
<dbReference type="InterPro" id="IPR000515">
    <property type="entry name" value="MetI-like"/>
</dbReference>
<feature type="domain" description="ABC transmembrane type-1" evidence="8">
    <location>
        <begin position="77"/>
        <end position="291"/>
    </location>
</feature>
<dbReference type="STRING" id="1121477.SAMN02745223_03713"/>
<dbReference type="EMBL" id="FQVC01000015">
    <property type="protein sequence ID" value="SHF85074.1"/>
    <property type="molecule type" value="Genomic_DNA"/>
</dbReference>
<accession>A0A0F5LWT8</accession>
<keyword evidence="6 7" id="KW-0472">Membrane</keyword>
<dbReference type="SUPFAM" id="SSF161098">
    <property type="entry name" value="MetI-like"/>
    <property type="match status" value="1"/>
</dbReference>
<feature type="transmembrane region" description="Helical" evidence="7">
    <location>
        <begin position="114"/>
        <end position="134"/>
    </location>
</feature>
<evidence type="ECO:0000256" key="5">
    <source>
        <dbReference type="ARBA" id="ARBA00022989"/>
    </source>
</evidence>
<evidence type="ECO:0000256" key="3">
    <source>
        <dbReference type="ARBA" id="ARBA00022475"/>
    </source>
</evidence>
<dbReference type="GO" id="GO:0005886">
    <property type="term" value="C:plasma membrane"/>
    <property type="evidence" value="ECO:0007669"/>
    <property type="project" value="UniProtKB-SubCell"/>
</dbReference>
<dbReference type="Pfam" id="PF00528">
    <property type="entry name" value="BPD_transp_1"/>
    <property type="match status" value="1"/>
</dbReference>
<keyword evidence="11" id="KW-1185">Reference proteome</keyword>
<comment type="subcellular location">
    <subcellularLocation>
        <location evidence="1 7">Cell membrane</location>
        <topology evidence="1 7">Multi-pass membrane protein</topology>
    </subcellularLocation>
</comment>
<reference evidence="9 11" key="1">
    <citation type="submission" date="2015-03" db="EMBL/GenBank/DDBJ databases">
        <authorList>
            <person name="Hassan Y.I."/>
            <person name="Lepp D."/>
            <person name="Zhou T."/>
        </authorList>
    </citation>
    <scope>NUCLEOTIDE SEQUENCE [LARGE SCALE GENOMIC DNA]</scope>
    <source>
        <strain evidence="9 11">DSM 17137</strain>
    </source>
</reference>
<dbReference type="PROSITE" id="PS50928">
    <property type="entry name" value="ABC_TM1"/>
    <property type="match status" value="1"/>
</dbReference>
<feature type="transmembrane region" description="Helical" evidence="7">
    <location>
        <begin position="238"/>
        <end position="260"/>
    </location>
</feature>
<name>A0A0F5LWT8_9HYPH</name>
<evidence type="ECO:0000256" key="7">
    <source>
        <dbReference type="RuleBase" id="RU363032"/>
    </source>
</evidence>